<proteinExistence type="predicted"/>
<keyword evidence="2" id="KW-1185">Reference proteome</keyword>
<accession>A0ABN0G286</accession>
<protein>
    <submittedName>
        <fullName evidence="1">Glycosyl transferase, group 1 family</fullName>
    </submittedName>
</protein>
<gene>
    <name evidence="1" type="ORF">A33K_17333</name>
</gene>
<reference evidence="2" key="1">
    <citation type="journal article" date="2012" name="J. Bacteriol.">
        <title>Revised Genome Sequence of Burkholderia thailandensis MSMB43 with Improved Annotation.</title>
        <authorList>
            <person name="Zhuo Y."/>
            <person name="Liu L."/>
            <person name="Wang Q."/>
            <person name="Liu X."/>
            <person name="Ren B."/>
            <person name="Liu M."/>
            <person name="Ni P."/>
            <person name="Cheng Y.Q."/>
            <person name="Zhang L."/>
        </authorList>
    </citation>
    <scope>NUCLEOTIDE SEQUENCE [LARGE SCALE GENOMIC DNA]</scope>
    <source>
        <strain evidence="2">MSMB43</strain>
    </source>
</reference>
<dbReference type="EMBL" id="JH692065">
    <property type="protein sequence ID" value="EIP86243.1"/>
    <property type="molecule type" value="Genomic_DNA"/>
</dbReference>
<evidence type="ECO:0000313" key="2">
    <source>
        <dbReference type="Proteomes" id="UP000004682"/>
    </source>
</evidence>
<name>A0ABN0G286_9BURK</name>
<sequence length="106" mass="11614">MYRGTWNCMSFIVSPCCRIGAAAGCLTVPQAVCHRLRNAPDMGSRATREPPCFSASRYNFCGRVRASLRATQMGMRVAFVAFPSGKGHIRACGHGSHRHAENRAEQ</sequence>
<keyword evidence="1" id="KW-0808">Transferase</keyword>
<dbReference type="Proteomes" id="UP000004682">
    <property type="component" value="Unassembled WGS sequence"/>
</dbReference>
<evidence type="ECO:0000313" key="1">
    <source>
        <dbReference type="EMBL" id="EIP86243.1"/>
    </source>
</evidence>
<organism evidence="1 2">
    <name type="scientific">Burkholderia humptydooensis MSMB43</name>
    <dbReference type="NCBI Taxonomy" id="441157"/>
    <lineage>
        <taxon>Bacteria</taxon>
        <taxon>Pseudomonadati</taxon>
        <taxon>Pseudomonadota</taxon>
        <taxon>Betaproteobacteria</taxon>
        <taxon>Burkholderiales</taxon>
        <taxon>Burkholderiaceae</taxon>
        <taxon>Burkholderia</taxon>
        <taxon>pseudomallei group</taxon>
    </lineage>
</organism>
<dbReference type="GO" id="GO:0016740">
    <property type="term" value="F:transferase activity"/>
    <property type="evidence" value="ECO:0007669"/>
    <property type="project" value="UniProtKB-KW"/>
</dbReference>